<proteinExistence type="predicted"/>
<organism evidence="1 2">
    <name type="scientific">Henriciella mobilis</name>
    <dbReference type="NCBI Taxonomy" id="2305467"/>
    <lineage>
        <taxon>Bacteria</taxon>
        <taxon>Pseudomonadati</taxon>
        <taxon>Pseudomonadota</taxon>
        <taxon>Alphaproteobacteria</taxon>
        <taxon>Hyphomonadales</taxon>
        <taxon>Hyphomonadaceae</taxon>
        <taxon>Henriciella</taxon>
    </lineage>
</organism>
<name>A0A399RHP2_9PROT</name>
<protein>
    <submittedName>
        <fullName evidence="1">Uncharacterized protein</fullName>
    </submittedName>
</protein>
<keyword evidence="2" id="KW-1185">Reference proteome</keyword>
<dbReference type="AlphaFoldDB" id="A0A399RHP2"/>
<dbReference type="Proteomes" id="UP000266385">
    <property type="component" value="Unassembled WGS sequence"/>
</dbReference>
<evidence type="ECO:0000313" key="2">
    <source>
        <dbReference type="Proteomes" id="UP000266385"/>
    </source>
</evidence>
<accession>A0A399RHP2</accession>
<comment type="caution">
    <text evidence="1">The sequence shown here is derived from an EMBL/GenBank/DDBJ whole genome shotgun (WGS) entry which is preliminary data.</text>
</comment>
<evidence type="ECO:0000313" key="1">
    <source>
        <dbReference type="EMBL" id="RIJ30091.1"/>
    </source>
</evidence>
<dbReference type="EMBL" id="QWFX01000006">
    <property type="protein sequence ID" value="RIJ30091.1"/>
    <property type="molecule type" value="Genomic_DNA"/>
</dbReference>
<gene>
    <name evidence="1" type="ORF">D1223_05395</name>
</gene>
<reference evidence="1 2" key="1">
    <citation type="submission" date="2018-08" db="EMBL/GenBank/DDBJ databases">
        <title>Henriciella mobilis sp. nov., isolated from seawater.</title>
        <authorList>
            <person name="Cheng H."/>
            <person name="Wu Y.-H."/>
            <person name="Xu X.-W."/>
            <person name="Guo L.-L."/>
        </authorList>
    </citation>
    <scope>NUCLEOTIDE SEQUENCE [LARGE SCALE GENOMIC DNA]</scope>
    <source>
        <strain evidence="1 2">JN25</strain>
    </source>
</reference>
<sequence>MMSGISSGFVPTDAHGYAYQVIAATSVMDVWRQEMFTKLLGGSDSVGAAAYLAINTRGPKTAAIDAAAKNVLGNGDEYRIFKAIVKAGECLEKFRDQLAHWQEFRSGWPTNGLLLKDPRVTPVRGRAPHAGVFVFEVDEFKRYINYAAELSSVQHRFSSFLDDARRGWSPTQLADLDQKLERLANLRQQL</sequence>